<dbReference type="RefSeq" id="WP_072933673.1">
    <property type="nucleotide sequence ID" value="NZ_BMFL01000023.1"/>
</dbReference>
<sequence length="105" mass="12227">MDITNGQEQFELDYSVNIISNKSYKEDKIKSAFFTIKGKNPETDKIDTFDAGRWFSNVSDSIEKGDTLYKIKGEKFFLIKKEKYILKVNSKVNTNGEIIEIIKRF</sequence>
<protein>
    <submittedName>
        <fullName evidence="2">Uncharacterized protein</fullName>
    </submittedName>
</protein>
<keyword evidence="4" id="KW-1185">Reference proteome</keyword>
<name>A0A1M7BSP2_9FLAO</name>
<evidence type="ECO:0000313" key="3">
    <source>
        <dbReference type="Proteomes" id="UP000184120"/>
    </source>
</evidence>
<dbReference type="Proteomes" id="UP000650994">
    <property type="component" value="Unassembled WGS sequence"/>
</dbReference>
<reference evidence="3" key="3">
    <citation type="submission" date="2016-11" db="EMBL/GenBank/DDBJ databases">
        <authorList>
            <person name="Varghese N."/>
            <person name="Submissions S."/>
        </authorList>
    </citation>
    <scope>NUCLEOTIDE SEQUENCE [LARGE SCALE GENOMIC DNA]</scope>
    <source>
        <strain evidence="3">DSM 27989</strain>
    </source>
</reference>
<dbReference type="EMBL" id="BMFL01000023">
    <property type="protein sequence ID" value="GGF09685.1"/>
    <property type="molecule type" value="Genomic_DNA"/>
</dbReference>
<proteinExistence type="predicted"/>
<evidence type="ECO:0000313" key="4">
    <source>
        <dbReference type="Proteomes" id="UP000650994"/>
    </source>
</evidence>
<reference evidence="1" key="5">
    <citation type="submission" date="2024-05" db="EMBL/GenBank/DDBJ databases">
        <authorList>
            <person name="Sun Q."/>
            <person name="Zhou Y."/>
        </authorList>
    </citation>
    <scope>NUCLEOTIDE SEQUENCE</scope>
    <source>
        <strain evidence="1">CGMCC 1.12707</strain>
    </source>
</reference>
<reference evidence="4" key="4">
    <citation type="journal article" date="2019" name="Int. J. Syst. Evol. Microbiol.">
        <title>The Global Catalogue of Microorganisms (GCM) 10K type strain sequencing project: providing services to taxonomists for standard genome sequencing and annotation.</title>
        <authorList>
            <consortium name="The Broad Institute Genomics Platform"/>
            <consortium name="The Broad Institute Genome Sequencing Center for Infectious Disease"/>
            <person name="Wu L."/>
            <person name="Ma J."/>
        </authorList>
    </citation>
    <scope>NUCLEOTIDE SEQUENCE [LARGE SCALE GENOMIC DNA]</scope>
    <source>
        <strain evidence="4">CGMCC 1.12707</strain>
    </source>
</reference>
<reference evidence="1" key="1">
    <citation type="journal article" date="2014" name="Int. J. Syst. Evol. Microbiol.">
        <title>Complete genome of a new Firmicutes species belonging to the dominant human colonic microbiota ('Ruminococcus bicirculans') reveals two chromosomes and a selective capacity to utilize plant glucans.</title>
        <authorList>
            <consortium name="NISC Comparative Sequencing Program"/>
            <person name="Wegmann U."/>
            <person name="Louis P."/>
            <person name="Goesmann A."/>
            <person name="Henrissat B."/>
            <person name="Duncan S.H."/>
            <person name="Flint H.J."/>
        </authorList>
    </citation>
    <scope>NUCLEOTIDE SEQUENCE</scope>
    <source>
        <strain evidence="1">CGMCC 1.12707</strain>
    </source>
</reference>
<dbReference type="STRING" id="1434701.SAMN05443634_111129"/>
<evidence type="ECO:0000313" key="1">
    <source>
        <dbReference type="EMBL" id="GGF09685.1"/>
    </source>
</evidence>
<organism evidence="2 3">
    <name type="scientific">Chishuiella changwenlii</name>
    <dbReference type="NCBI Taxonomy" id="1434701"/>
    <lineage>
        <taxon>Bacteria</taxon>
        <taxon>Pseudomonadati</taxon>
        <taxon>Bacteroidota</taxon>
        <taxon>Flavobacteriia</taxon>
        <taxon>Flavobacteriales</taxon>
        <taxon>Weeksellaceae</taxon>
        <taxon>Chishuiella</taxon>
    </lineage>
</organism>
<gene>
    <name evidence="1" type="ORF">GCM10010984_28550</name>
    <name evidence="2" type="ORF">SAMN05443634_111129</name>
</gene>
<dbReference type="Proteomes" id="UP000184120">
    <property type="component" value="Unassembled WGS sequence"/>
</dbReference>
<dbReference type="EMBL" id="FRBH01000011">
    <property type="protein sequence ID" value="SHL58011.1"/>
    <property type="molecule type" value="Genomic_DNA"/>
</dbReference>
<reference evidence="2" key="2">
    <citation type="submission" date="2016-11" db="EMBL/GenBank/DDBJ databases">
        <authorList>
            <person name="Jaros S."/>
            <person name="Januszkiewicz K."/>
            <person name="Wedrychowicz H."/>
        </authorList>
    </citation>
    <scope>NUCLEOTIDE SEQUENCE [LARGE SCALE GENOMIC DNA]</scope>
    <source>
        <strain evidence="2">DSM 27989</strain>
    </source>
</reference>
<accession>A0A1M7BSP2</accession>
<dbReference type="AlphaFoldDB" id="A0A1M7BSP2"/>
<evidence type="ECO:0000313" key="2">
    <source>
        <dbReference type="EMBL" id="SHL58011.1"/>
    </source>
</evidence>